<dbReference type="Proteomes" id="UP001165962">
    <property type="component" value="Unassembled WGS sequence"/>
</dbReference>
<keyword evidence="4" id="KW-1185">Reference proteome</keyword>
<reference evidence="3" key="1">
    <citation type="submission" date="2020-03" db="EMBL/GenBank/DDBJ databases">
        <title>Draft sequencing of Paenibacilllus sp. S3N08.</title>
        <authorList>
            <person name="Kim D.-U."/>
        </authorList>
    </citation>
    <scope>NUCLEOTIDE SEQUENCE</scope>
    <source>
        <strain evidence="3">S3N08</strain>
    </source>
</reference>
<keyword evidence="3" id="KW-0540">Nuclease</keyword>
<dbReference type="SUPFAM" id="SSF52980">
    <property type="entry name" value="Restriction endonuclease-like"/>
    <property type="match status" value="1"/>
</dbReference>
<dbReference type="GO" id="GO:0004519">
    <property type="term" value="F:endonuclease activity"/>
    <property type="evidence" value="ECO:0007669"/>
    <property type="project" value="UniProtKB-KW"/>
</dbReference>
<dbReference type="RefSeq" id="WP_166151893.1">
    <property type="nucleotide sequence ID" value="NZ_JAAOIW010000006.1"/>
</dbReference>
<feature type="domain" description="TnsA endonuclease N-terminal" evidence="2">
    <location>
        <begin position="76"/>
        <end position="169"/>
    </location>
</feature>
<comment type="caution">
    <text evidence="3">The sequence shown here is derived from an EMBL/GenBank/DDBJ whole genome shotgun (WGS) entry which is preliminary data.</text>
</comment>
<dbReference type="Gene3D" id="1.10.10.10">
    <property type="entry name" value="Winged helix-like DNA-binding domain superfamily/Winged helix DNA-binding domain"/>
    <property type="match status" value="1"/>
</dbReference>
<gene>
    <name evidence="3" type="ORF">G9U52_17415</name>
</gene>
<protein>
    <submittedName>
        <fullName evidence="3">Heteromeric transposase endonuclease subunit TnsA</fullName>
    </submittedName>
</protein>
<accession>A0ABX0J895</accession>
<dbReference type="Gene3D" id="3.40.1350.10">
    <property type="match status" value="1"/>
</dbReference>
<keyword evidence="3" id="KW-0378">Hydrolase</keyword>
<dbReference type="Pfam" id="PF08721">
    <property type="entry name" value="Tn7_Tnp_TnsA_C"/>
    <property type="match status" value="1"/>
</dbReference>
<evidence type="ECO:0000313" key="3">
    <source>
        <dbReference type="EMBL" id="NHN31615.1"/>
    </source>
</evidence>
<dbReference type="InterPro" id="IPR011335">
    <property type="entry name" value="Restrct_endonuc-II-like"/>
</dbReference>
<keyword evidence="3" id="KW-0255">Endonuclease</keyword>
<dbReference type="EMBL" id="JAAOIW010000006">
    <property type="protein sequence ID" value="NHN31615.1"/>
    <property type="molecule type" value="Genomic_DNA"/>
</dbReference>
<dbReference type="Pfam" id="PF08722">
    <property type="entry name" value="Tn7_TnsA-like_N"/>
    <property type="match status" value="1"/>
</dbReference>
<dbReference type="CDD" id="cd22362">
    <property type="entry name" value="TnsA_endonuclease-like"/>
    <property type="match status" value="1"/>
</dbReference>
<evidence type="ECO:0000259" key="2">
    <source>
        <dbReference type="Pfam" id="PF08722"/>
    </source>
</evidence>
<dbReference type="InterPro" id="IPR014832">
    <property type="entry name" value="TnsA_C"/>
</dbReference>
<proteinExistence type="predicted"/>
<evidence type="ECO:0000259" key="1">
    <source>
        <dbReference type="Pfam" id="PF08721"/>
    </source>
</evidence>
<organism evidence="3 4">
    <name type="scientific">Paenibacillus agricola</name>
    <dbReference type="NCBI Taxonomy" id="2716264"/>
    <lineage>
        <taxon>Bacteria</taxon>
        <taxon>Bacillati</taxon>
        <taxon>Bacillota</taxon>
        <taxon>Bacilli</taxon>
        <taxon>Bacillales</taxon>
        <taxon>Paenibacillaceae</taxon>
        <taxon>Paenibacillus</taxon>
    </lineage>
</organism>
<name>A0ABX0J895_9BACL</name>
<dbReference type="InterPro" id="IPR011856">
    <property type="entry name" value="tRNA_endonuc-like_dom_sf"/>
</dbReference>
<evidence type="ECO:0000313" key="4">
    <source>
        <dbReference type="Proteomes" id="UP001165962"/>
    </source>
</evidence>
<sequence length="284" mass="33165">MAKRNRTTTAKVIERRIKEGRGQGHFNLYKPWLTIHDVPSHGIVTRTLGWKSGRLHHFFSEHFELAHFFQMEWSMSITDLREQYPLLPLEKTLFIAEKLGIKHPTDPRTHHPIVMTTDQLLTVRAGEETVYEAHSIKPESKLKKRVLEKLEIERLFFKDARVKWRLITEKQINYDFVKNVNWLHSSKLLDDLPHISLSLIDNIESILFHALKNQSMPFAKITLQQDRKLDLPPGTCISIAKYLIANRIWKIDMTKLLEPTLQPIVVERGSKGGILSESLSEQYF</sequence>
<dbReference type="InterPro" id="IPR036388">
    <property type="entry name" value="WH-like_DNA-bd_sf"/>
</dbReference>
<feature type="domain" description="TnsA endonuclease C-terminal" evidence="1">
    <location>
        <begin position="171"/>
        <end position="253"/>
    </location>
</feature>
<dbReference type="InterPro" id="IPR014833">
    <property type="entry name" value="TnsA_N"/>
</dbReference>